<organism evidence="2 3">
    <name type="scientific">Candidatus Fimimorpha faecalis</name>
    <dbReference type="NCBI Taxonomy" id="2840824"/>
    <lineage>
        <taxon>Bacteria</taxon>
        <taxon>Bacillati</taxon>
        <taxon>Bacillota</taxon>
        <taxon>Clostridia</taxon>
        <taxon>Eubacteriales</taxon>
        <taxon>Candidatus Fimimorpha</taxon>
    </lineage>
</organism>
<dbReference type="PANTHER" id="PTHR43404">
    <property type="entry name" value="LIPOPOLYSACCHARIDE CHOLINEPHOSPHOTRANSFERASE LICD"/>
    <property type="match status" value="1"/>
</dbReference>
<name>A0A9D1JC00_9FIRM</name>
<dbReference type="InterPro" id="IPR007074">
    <property type="entry name" value="LicD/FKTN/FKRP_NTP_transf"/>
</dbReference>
<reference evidence="2" key="2">
    <citation type="journal article" date="2021" name="PeerJ">
        <title>Extensive microbial diversity within the chicken gut microbiome revealed by metagenomics and culture.</title>
        <authorList>
            <person name="Gilroy R."/>
            <person name="Ravi A."/>
            <person name="Getino M."/>
            <person name="Pursley I."/>
            <person name="Horton D.L."/>
            <person name="Alikhan N.F."/>
            <person name="Baker D."/>
            <person name="Gharbi K."/>
            <person name="Hall N."/>
            <person name="Watson M."/>
            <person name="Adriaenssens E.M."/>
            <person name="Foster-Nyarko E."/>
            <person name="Jarju S."/>
            <person name="Secka A."/>
            <person name="Antonio M."/>
            <person name="Oren A."/>
            <person name="Chaudhuri R.R."/>
            <person name="La Ragione R."/>
            <person name="Hildebrand F."/>
            <person name="Pallen M.J."/>
        </authorList>
    </citation>
    <scope>NUCLEOTIDE SEQUENCE</scope>
    <source>
        <strain evidence="2">ChiW13-3771</strain>
    </source>
</reference>
<feature type="domain" description="LicD/FKTN/FKRP nucleotidyltransferase" evidence="1">
    <location>
        <begin position="27"/>
        <end position="260"/>
    </location>
</feature>
<dbReference type="Proteomes" id="UP000824201">
    <property type="component" value="Unassembled WGS sequence"/>
</dbReference>
<proteinExistence type="predicted"/>
<evidence type="ECO:0000313" key="2">
    <source>
        <dbReference type="EMBL" id="HIR87404.1"/>
    </source>
</evidence>
<gene>
    <name evidence="2" type="ORF">IAC96_00490</name>
</gene>
<evidence type="ECO:0000259" key="1">
    <source>
        <dbReference type="Pfam" id="PF04991"/>
    </source>
</evidence>
<sequence>MTEEVQKAIDQVHAAHIIIMKEMERICKKHHIMFYIESGTLLGAIRHKAAIPWDDDADTAMLRSEFEKFRKVVREELAPGFAYVEPKDLGNNAIFDFVPRIILLDSQIQPEDEEQKFYGNGMNNHVSVDIFIIDDVNDCNWMHLLSRALILVCYGLGMGHRYQLDMNDYNGLSRFVVKILSGIGKHIPSEKIIQWYDKASRMGTGKNKKKHRCFYGNFLIQDVALIYDKRWFAETVPVTLNGVELPAPKGWHRALKTIYGDYMQLPPEEKRVNTHCNPDYVKIWYQEKK</sequence>
<dbReference type="GO" id="GO:0009100">
    <property type="term" value="P:glycoprotein metabolic process"/>
    <property type="evidence" value="ECO:0007669"/>
    <property type="project" value="UniProtKB-ARBA"/>
</dbReference>
<dbReference type="Pfam" id="PF04991">
    <property type="entry name" value="LicD"/>
    <property type="match status" value="1"/>
</dbReference>
<accession>A0A9D1JC00</accession>
<protein>
    <submittedName>
        <fullName evidence="2">LicD family protein</fullName>
    </submittedName>
</protein>
<reference evidence="2" key="1">
    <citation type="submission" date="2020-10" db="EMBL/GenBank/DDBJ databases">
        <authorList>
            <person name="Gilroy R."/>
        </authorList>
    </citation>
    <scope>NUCLEOTIDE SEQUENCE</scope>
    <source>
        <strain evidence="2">ChiW13-3771</strain>
    </source>
</reference>
<dbReference type="PANTHER" id="PTHR43404:SF2">
    <property type="entry name" value="LIPOPOLYSACCHARIDE CHOLINEPHOSPHOTRANSFERASE LICD"/>
    <property type="match status" value="1"/>
</dbReference>
<dbReference type="EMBL" id="DVHN01000002">
    <property type="protein sequence ID" value="HIR87404.1"/>
    <property type="molecule type" value="Genomic_DNA"/>
</dbReference>
<evidence type="ECO:0000313" key="3">
    <source>
        <dbReference type="Proteomes" id="UP000824201"/>
    </source>
</evidence>
<comment type="caution">
    <text evidence="2">The sequence shown here is derived from an EMBL/GenBank/DDBJ whole genome shotgun (WGS) entry which is preliminary data.</text>
</comment>
<dbReference type="InterPro" id="IPR052942">
    <property type="entry name" value="LPS_cholinephosphotransferase"/>
</dbReference>
<dbReference type="AlphaFoldDB" id="A0A9D1JC00"/>